<dbReference type="AlphaFoldDB" id="A0AAX4PM62"/>
<dbReference type="EMBL" id="CP151519">
    <property type="protein sequence ID" value="WZN67256.1"/>
    <property type="molecule type" value="Genomic_DNA"/>
</dbReference>
<evidence type="ECO:0000313" key="1">
    <source>
        <dbReference type="EMBL" id="WZN67256.1"/>
    </source>
</evidence>
<sequence length="186" mass="21704">MKRLLLMRHAKSSWKQPVADAMRHLNERGRRSARAVALELELMDLEPDLVLASNATRCRETFGEMTRRTRWMNEKRVKDVKYLSEFYGIFDRPATEQIFLSVQEHAREDHESVLCLGHNMGWELALDELVGPRGRRSCGSPLEMNTADLFVLECALDSWDDVFLSRGRWAVRQTIRSRELIGEEKR</sequence>
<organism evidence="1 2">
    <name type="scientific">Chloropicon roscoffensis</name>
    <dbReference type="NCBI Taxonomy" id="1461544"/>
    <lineage>
        <taxon>Eukaryota</taxon>
        <taxon>Viridiplantae</taxon>
        <taxon>Chlorophyta</taxon>
        <taxon>Chloropicophyceae</taxon>
        <taxon>Chloropicales</taxon>
        <taxon>Chloropicaceae</taxon>
        <taxon>Chloropicon</taxon>
    </lineage>
</organism>
<dbReference type="InterPro" id="IPR029033">
    <property type="entry name" value="His_PPase_superfam"/>
</dbReference>
<dbReference type="Proteomes" id="UP001472866">
    <property type="component" value="Chromosome 19"/>
</dbReference>
<protein>
    <submittedName>
        <fullName evidence="1">Histidine phosphatase</fullName>
    </submittedName>
</protein>
<evidence type="ECO:0000313" key="2">
    <source>
        <dbReference type="Proteomes" id="UP001472866"/>
    </source>
</evidence>
<proteinExistence type="predicted"/>
<dbReference type="PANTHER" id="PTHR47623">
    <property type="entry name" value="OS09G0287300 PROTEIN"/>
    <property type="match status" value="1"/>
</dbReference>
<gene>
    <name evidence="1" type="ORF">HKI87_19g88290</name>
</gene>
<reference evidence="1 2" key="1">
    <citation type="submission" date="2024-03" db="EMBL/GenBank/DDBJ databases">
        <title>Complete genome sequence of the green alga Chloropicon roscoffensis RCC1871.</title>
        <authorList>
            <person name="Lemieux C."/>
            <person name="Pombert J.-F."/>
            <person name="Otis C."/>
            <person name="Turmel M."/>
        </authorList>
    </citation>
    <scope>NUCLEOTIDE SEQUENCE [LARGE SCALE GENOMIC DNA]</scope>
    <source>
        <strain evidence="1 2">RCC1871</strain>
    </source>
</reference>
<name>A0AAX4PM62_9CHLO</name>
<accession>A0AAX4PM62</accession>
<dbReference type="InterPro" id="IPR013078">
    <property type="entry name" value="His_Pase_superF_clade-1"/>
</dbReference>
<dbReference type="Gene3D" id="3.40.50.1240">
    <property type="entry name" value="Phosphoglycerate mutase-like"/>
    <property type="match status" value="1"/>
</dbReference>
<dbReference type="SUPFAM" id="SSF53254">
    <property type="entry name" value="Phosphoglycerate mutase-like"/>
    <property type="match status" value="1"/>
</dbReference>
<keyword evidence="2" id="KW-1185">Reference proteome</keyword>
<dbReference type="PANTHER" id="PTHR47623:SF1">
    <property type="entry name" value="OS09G0287300 PROTEIN"/>
    <property type="match status" value="1"/>
</dbReference>
<dbReference type="CDD" id="cd07067">
    <property type="entry name" value="HP_PGM_like"/>
    <property type="match status" value="1"/>
</dbReference>
<dbReference type="Pfam" id="PF00300">
    <property type="entry name" value="His_Phos_1"/>
    <property type="match status" value="1"/>
</dbReference>